<organism evidence="2 3">
    <name type="scientific">Streptomyces cacaoi</name>
    <dbReference type="NCBI Taxonomy" id="1898"/>
    <lineage>
        <taxon>Bacteria</taxon>
        <taxon>Bacillati</taxon>
        <taxon>Actinomycetota</taxon>
        <taxon>Actinomycetes</taxon>
        <taxon>Kitasatosporales</taxon>
        <taxon>Streptomycetaceae</taxon>
        <taxon>Streptomyces</taxon>
    </lineage>
</organism>
<evidence type="ECO:0000313" key="3">
    <source>
        <dbReference type="Proteomes" id="UP000319210"/>
    </source>
</evidence>
<dbReference type="Proteomes" id="UP000319210">
    <property type="component" value="Unassembled WGS sequence"/>
</dbReference>
<sequence>MPAADGARATAAPAATALTTSTATGTAGEVRGAVADRCWLGGADTDIPRSLGPYELEKRCGRVASAAGREAIAEEDGDLPTRYATHASHPAA</sequence>
<name>A0A4Y3R710_STRCI</name>
<proteinExistence type="predicted"/>
<protein>
    <submittedName>
        <fullName evidence="2">Uncharacterized protein</fullName>
    </submittedName>
</protein>
<feature type="region of interest" description="Disordered" evidence="1">
    <location>
        <begin position="1"/>
        <end position="22"/>
    </location>
</feature>
<evidence type="ECO:0000313" key="2">
    <source>
        <dbReference type="EMBL" id="GEB52523.1"/>
    </source>
</evidence>
<gene>
    <name evidence="2" type="ORF">SCA03_50740</name>
</gene>
<comment type="caution">
    <text evidence="2">The sequence shown here is derived from an EMBL/GenBank/DDBJ whole genome shotgun (WGS) entry which is preliminary data.</text>
</comment>
<feature type="region of interest" description="Disordered" evidence="1">
    <location>
        <begin position="72"/>
        <end position="92"/>
    </location>
</feature>
<reference evidence="2 3" key="1">
    <citation type="submission" date="2019-06" db="EMBL/GenBank/DDBJ databases">
        <title>Whole genome shotgun sequence of Streptomyces cacaoi subsp. cacaoi NBRC 12748.</title>
        <authorList>
            <person name="Hosoyama A."/>
            <person name="Uohara A."/>
            <person name="Ohji S."/>
            <person name="Ichikawa N."/>
        </authorList>
    </citation>
    <scope>NUCLEOTIDE SEQUENCE [LARGE SCALE GENOMIC DNA]</scope>
    <source>
        <strain evidence="2 3">NBRC 12748</strain>
    </source>
</reference>
<dbReference type="AlphaFoldDB" id="A0A4Y3R710"/>
<keyword evidence="3" id="KW-1185">Reference proteome</keyword>
<dbReference type="EMBL" id="BJMM01000032">
    <property type="protein sequence ID" value="GEB52523.1"/>
    <property type="molecule type" value="Genomic_DNA"/>
</dbReference>
<accession>A0A4Y3R710</accession>
<evidence type="ECO:0000256" key="1">
    <source>
        <dbReference type="SAM" id="MobiDB-lite"/>
    </source>
</evidence>